<evidence type="ECO:0000256" key="1">
    <source>
        <dbReference type="ARBA" id="ARBA00004496"/>
    </source>
</evidence>
<evidence type="ECO:0000256" key="3">
    <source>
        <dbReference type="ARBA" id="ARBA00011233"/>
    </source>
</evidence>
<organism evidence="10 11">
    <name type="scientific">Corythaixoides concolor</name>
    <name type="common">Grey go-away-bird</name>
    <dbReference type="NCBI Taxonomy" id="103956"/>
    <lineage>
        <taxon>Eukaryota</taxon>
        <taxon>Metazoa</taxon>
        <taxon>Chordata</taxon>
        <taxon>Craniata</taxon>
        <taxon>Vertebrata</taxon>
        <taxon>Euteleostomi</taxon>
        <taxon>Archelosauria</taxon>
        <taxon>Archosauria</taxon>
        <taxon>Dinosauria</taxon>
        <taxon>Saurischia</taxon>
        <taxon>Theropoda</taxon>
        <taxon>Coelurosauria</taxon>
        <taxon>Aves</taxon>
        <taxon>Neognathae</taxon>
        <taxon>Neoaves</taxon>
        <taxon>Otidimorphae</taxon>
        <taxon>Musophagiformes</taxon>
        <taxon>Musophagidae</taxon>
        <taxon>Corythaixoides</taxon>
    </lineage>
</organism>
<feature type="non-terminal residue" evidence="10">
    <location>
        <position position="118"/>
    </location>
</feature>
<dbReference type="PANTHER" id="PTHR11954">
    <property type="entry name" value="D-DOPACHROME DECARBOXYLASE"/>
    <property type="match status" value="1"/>
</dbReference>
<name>A0A7L0FIC6_CORCN</name>
<proteinExistence type="inferred from homology"/>
<dbReference type="EMBL" id="VXAM01000410">
    <property type="protein sequence ID" value="NXJ94521.1"/>
    <property type="molecule type" value="Genomic_DNA"/>
</dbReference>
<dbReference type="OrthoDB" id="6080988at2759"/>
<comment type="function">
    <text evidence="8">Tautomerization of D-dopachrome with decarboxylation to give 5,6-dihydroxyindole (DHI).</text>
</comment>
<comment type="similarity">
    <text evidence="2">Belongs to the MIF family.</text>
</comment>
<dbReference type="Proteomes" id="UP000526942">
    <property type="component" value="Unassembled WGS sequence"/>
</dbReference>
<evidence type="ECO:0000256" key="8">
    <source>
        <dbReference type="ARBA" id="ARBA00037460"/>
    </source>
</evidence>
<comment type="subunit">
    <text evidence="3">Homotrimer.</text>
</comment>
<dbReference type="AlphaFoldDB" id="A0A7L0FIC6"/>
<comment type="subcellular location">
    <subcellularLocation>
        <location evidence="1">Cytoplasm</location>
    </subcellularLocation>
</comment>
<dbReference type="PANTHER" id="PTHR11954:SF22">
    <property type="entry name" value="D-DOPACHROME DECARBOXYLASE"/>
    <property type="match status" value="1"/>
</dbReference>
<feature type="non-terminal residue" evidence="10">
    <location>
        <position position="1"/>
    </location>
</feature>
<keyword evidence="11" id="KW-1185">Reference proteome</keyword>
<dbReference type="GO" id="GO:0033981">
    <property type="term" value="F:D-dopachrome decarboxylase activity"/>
    <property type="evidence" value="ECO:0007669"/>
    <property type="project" value="UniProtKB-EC"/>
</dbReference>
<keyword evidence="7" id="KW-0456">Lyase</keyword>
<keyword evidence="6" id="KW-0470">Melanin biosynthesis</keyword>
<sequence>MPFVELETSLPAGRLPPALAQELCSATADILGKPTEWINVTVRSGLPMVLLGSAEPSAQLFVSSVDMVNTAEQNRGHSARFTDFLTAQLGLSPERILIRFYPMEPWQIGKHRTVMTFL</sequence>
<evidence type="ECO:0000256" key="9">
    <source>
        <dbReference type="ARBA" id="ARBA00038884"/>
    </source>
</evidence>
<evidence type="ECO:0000256" key="7">
    <source>
        <dbReference type="ARBA" id="ARBA00023239"/>
    </source>
</evidence>
<dbReference type="GO" id="GO:0050178">
    <property type="term" value="F:phenylpyruvate tautomerase activity"/>
    <property type="evidence" value="ECO:0007669"/>
    <property type="project" value="TreeGrafter"/>
</dbReference>
<dbReference type="GO" id="GO:0042438">
    <property type="term" value="P:melanin biosynthetic process"/>
    <property type="evidence" value="ECO:0007669"/>
    <property type="project" value="UniProtKB-KW"/>
</dbReference>
<keyword evidence="5" id="KW-0007">Acetylation</keyword>
<evidence type="ECO:0000256" key="4">
    <source>
        <dbReference type="ARBA" id="ARBA00022490"/>
    </source>
</evidence>
<dbReference type="Pfam" id="PF01187">
    <property type="entry name" value="MIF"/>
    <property type="match status" value="1"/>
</dbReference>
<keyword evidence="4" id="KW-0963">Cytoplasm</keyword>
<evidence type="ECO:0000313" key="10">
    <source>
        <dbReference type="EMBL" id="NXJ94521.1"/>
    </source>
</evidence>
<evidence type="ECO:0000256" key="5">
    <source>
        <dbReference type="ARBA" id="ARBA00022990"/>
    </source>
</evidence>
<dbReference type="InterPro" id="IPR001398">
    <property type="entry name" value="Macrophage_inhib_fac"/>
</dbReference>
<reference evidence="10 11" key="1">
    <citation type="submission" date="2019-09" db="EMBL/GenBank/DDBJ databases">
        <title>Bird 10,000 Genomes (B10K) Project - Family phase.</title>
        <authorList>
            <person name="Zhang G."/>
        </authorList>
    </citation>
    <scope>NUCLEOTIDE SEQUENCE [LARGE SCALE GENOMIC DNA]</scope>
    <source>
        <strain evidence="10">B10K-DU-011-20</strain>
        <tissue evidence="10">Muscle</tissue>
    </source>
</reference>
<evidence type="ECO:0000313" key="11">
    <source>
        <dbReference type="Proteomes" id="UP000526942"/>
    </source>
</evidence>
<protein>
    <recommendedName>
        <fullName evidence="9">D-dopachrome decarboxylase</fullName>
        <ecNumber evidence="9">4.1.1.84</ecNumber>
    </recommendedName>
</protein>
<dbReference type="GO" id="GO:0005615">
    <property type="term" value="C:extracellular space"/>
    <property type="evidence" value="ECO:0007669"/>
    <property type="project" value="TreeGrafter"/>
</dbReference>
<dbReference type="GO" id="GO:0005737">
    <property type="term" value="C:cytoplasm"/>
    <property type="evidence" value="ECO:0007669"/>
    <property type="project" value="UniProtKB-SubCell"/>
</dbReference>
<dbReference type="EC" id="4.1.1.84" evidence="9"/>
<evidence type="ECO:0000256" key="6">
    <source>
        <dbReference type="ARBA" id="ARBA00023101"/>
    </source>
</evidence>
<gene>
    <name evidence="10" type="primary">Ddt_0</name>
    <name evidence="10" type="ORF">CORCON_R08392</name>
</gene>
<accession>A0A7L0FIC6</accession>
<dbReference type="InterPro" id="IPR014347">
    <property type="entry name" value="Tautomerase/MIF_sf"/>
</dbReference>
<dbReference type="Gene3D" id="3.30.429.10">
    <property type="entry name" value="Macrophage Migration Inhibitory Factor"/>
    <property type="match status" value="1"/>
</dbReference>
<dbReference type="SUPFAM" id="SSF55331">
    <property type="entry name" value="Tautomerase/MIF"/>
    <property type="match status" value="1"/>
</dbReference>
<comment type="caution">
    <text evidence="10">The sequence shown here is derived from an EMBL/GenBank/DDBJ whole genome shotgun (WGS) entry which is preliminary data.</text>
</comment>
<evidence type="ECO:0000256" key="2">
    <source>
        <dbReference type="ARBA" id="ARBA00005851"/>
    </source>
</evidence>